<comment type="subunit">
    <text evidence="2">HflC and HflK may interact to form a multimeric complex.</text>
</comment>
<dbReference type="Pfam" id="PF01145">
    <property type="entry name" value="Band_7"/>
    <property type="match status" value="1"/>
</dbReference>
<sequence>MKKLGLKYFIPALLLVLGIWLMTGFYTLSTDGGEQAVILRFGRHVRTVEEAGLKWHLPYPIEKAEIVKCDVIRSLELGYRTQQTGGHQTTYAAVPEESLMITGDENLVHTESVIQYRIKNVADYLFRVRQAPETLKIAAESSVRRVVANHELDHVLTDQKDAIQNEIREDLQAICDEYGLGVEIIKVALQDVYAPDEVADAFTDVIKAREDMNRYINEAQKQANEIVPAAEAKRQEILNEANAYKEKRIAEAKGDVENFRQVLARYSLGPEVTRTRMYLETMQEVLPKAKIYIMKDGGEMMKFMPLDSGTQGSSTGN</sequence>
<dbReference type="GO" id="GO:0008233">
    <property type="term" value="F:peptidase activity"/>
    <property type="evidence" value="ECO:0007669"/>
    <property type="project" value="UniProtKB-KW"/>
</dbReference>
<evidence type="ECO:0000256" key="3">
    <source>
        <dbReference type="SAM" id="Coils"/>
    </source>
</evidence>
<organism evidence="5 6">
    <name type="scientific">Thermoclostridium caenicola</name>
    <dbReference type="NCBI Taxonomy" id="659425"/>
    <lineage>
        <taxon>Bacteria</taxon>
        <taxon>Bacillati</taxon>
        <taxon>Bacillota</taxon>
        <taxon>Clostridia</taxon>
        <taxon>Eubacteriales</taxon>
        <taxon>Oscillospiraceae</taxon>
        <taxon>Thermoclostridium</taxon>
    </lineage>
</organism>
<evidence type="ECO:0000256" key="2">
    <source>
        <dbReference type="RuleBase" id="RU364113"/>
    </source>
</evidence>
<accession>A0A1M6GMR8</accession>
<dbReference type="CDD" id="cd03404">
    <property type="entry name" value="SPFH_HflK"/>
    <property type="match status" value="1"/>
</dbReference>
<comment type="subcellular location">
    <subcellularLocation>
        <location evidence="2">Membrane</location>
    </subcellularLocation>
</comment>
<comment type="function">
    <text evidence="2">HflC and HflK could encode or regulate a protease.</text>
</comment>
<dbReference type="GO" id="GO:0006508">
    <property type="term" value="P:proteolysis"/>
    <property type="evidence" value="ECO:0007669"/>
    <property type="project" value="UniProtKB-KW"/>
</dbReference>
<feature type="coiled-coil region" evidence="3">
    <location>
        <begin position="205"/>
        <end position="247"/>
    </location>
</feature>
<dbReference type="Gene3D" id="3.30.479.30">
    <property type="entry name" value="Band 7 domain"/>
    <property type="match status" value="1"/>
</dbReference>
<keyword evidence="5" id="KW-0378">Hydrolase</keyword>
<dbReference type="SUPFAM" id="SSF117892">
    <property type="entry name" value="Band 7/SPFH domain"/>
    <property type="match status" value="1"/>
</dbReference>
<reference evidence="5 6" key="1">
    <citation type="submission" date="2016-11" db="EMBL/GenBank/DDBJ databases">
        <authorList>
            <person name="Varghese N."/>
            <person name="Submissions S."/>
        </authorList>
    </citation>
    <scope>NUCLEOTIDE SEQUENCE [LARGE SCALE GENOMIC DNA]</scope>
    <source>
        <strain evidence="5 6">DSM 19027</strain>
    </source>
</reference>
<proteinExistence type="inferred from homology"/>
<keyword evidence="3" id="KW-0175">Coiled coil</keyword>
<protein>
    <recommendedName>
        <fullName evidence="2">Protein HflK</fullName>
    </recommendedName>
</protein>
<evidence type="ECO:0000313" key="6">
    <source>
        <dbReference type="Proteomes" id="UP000324781"/>
    </source>
</evidence>
<dbReference type="InterPro" id="IPR001107">
    <property type="entry name" value="Band_7"/>
</dbReference>
<dbReference type="GO" id="GO:0016020">
    <property type="term" value="C:membrane"/>
    <property type="evidence" value="ECO:0007669"/>
    <property type="project" value="UniProtKB-SubCell"/>
</dbReference>
<evidence type="ECO:0000313" key="5">
    <source>
        <dbReference type="EMBL" id="SHJ11258.1"/>
    </source>
</evidence>
<comment type="similarity">
    <text evidence="1 2">Belongs to the band 7/mec-2 family. HflK subfamily.</text>
</comment>
<dbReference type="InterPro" id="IPR010201">
    <property type="entry name" value="HflK"/>
</dbReference>
<dbReference type="Proteomes" id="UP000324781">
    <property type="component" value="Unassembled WGS sequence"/>
</dbReference>
<dbReference type="RefSeq" id="WP_188118433.1">
    <property type="nucleotide sequence ID" value="NZ_DAONMB010000020.1"/>
</dbReference>
<dbReference type="InterPro" id="IPR036013">
    <property type="entry name" value="Band_7/SPFH_dom_sf"/>
</dbReference>
<name>A0A1M6GMR8_9FIRM</name>
<keyword evidence="5" id="KW-0645">Protease</keyword>
<evidence type="ECO:0000259" key="4">
    <source>
        <dbReference type="SMART" id="SM00244"/>
    </source>
</evidence>
<dbReference type="AlphaFoldDB" id="A0A1M6GMR8"/>
<dbReference type="PANTHER" id="PTHR42911:SF1">
    <property type="entry name" value="MODULATOR OF FTSH PROTEASE HFLC"/>
    <property type="match status" value="1"/>
</dbReference>
<dbReference type="SMART" id="SM00244">
    <property type="entry name" value="PHB"/>
    <property type="match status" value="1"/>
</dbReference>
<dbReference type="NCBIfam" id="TIGR01933">
    <property type="entry name" value="hflK"/>
    <property type="match status" value="1"/>
</dbReference>
<feature type="domain" description="Band 7" evidence="4">
    <location>
        <begin position="23"/>
        <end position="206"/>
    </location>
</feature>
<dbReference type="EMBL" id="FQZP01000025">
    <property type="protein sequence ID" value="SHJ11258.1"/>
    <property type="molecule type" value="Genomic_DNA"/>
</dbReference>
<keyword evidence="6" id="KW-1185">Reference proteome</keyword>
<evidence type="ECO:0000256" key="1">
    <source>
        <dbReference type="ARBA" id="ARBA00006971"/>
    </source>
</evidence>
<dbReference type="PANTHER" id="PTHR42911">
    <property type="entry name" value="MODULATOR OF FTSH PROTEASE HFLC"/>
    <property type="match status" value="1"/>
</dbReference>
<gene>
    <name evidence="5" type="ORF">SAMN05444373_102517</name>
</gene>